<proteinExistence type="predicted"/>
<protein>
    <recommendedName>
        <fullName evidence="3">Exo-alpha-sialidase</fullName>
    </recommendedName>
</protein>
<evidence type="ECO:0000313" key="2">
    <source>
        <dbReference type="Proteomes" id="UP001500033"/>
    </source>
</evidence>
<keyword evidence="2" id="KW-1185">Reference proteome</keyword>
<gene>
    <name evidence="1" type="ORF">GCM10009576_037670</name>
</gene>
<accession>A0ABP4CV12</accession>
<evidence type="ECO:0008006" key="3">
    <source>
        <dbReference type="Google" id="ProtNLM"/>
    </source>
</evidence>
<comment type="caution">
    <text evidence="1">The sequence shown here is derived from an EMBL/GenBank/DDBJ whole genome shotgun (WGS) entry which is preliminary data.</text>
</comment>
<organism evidence="1 2">
    <name type="scientific">Streptomyces rhizosphaericus</name>
    <dbReference type="NCBI Taxonomy" id="114699"/>
    <lineage>
        <taxon>Bacteria</taxon>
        <taxon>Bacillati</taxon>
        <taxon>Actinomycetota</taxon>
        <taxon>Actinomycetes</taxon>
        <taxon>Kitasatosporales</taxon>
        <taxon>Streptomycetaceae</taxon>
        <taxon>Streptomyces</taxon>
        <taxon>Streptomyces violaceusniger group</taxon>
    </lineage>
</organism>
<evidence type="ECO:0000313" key="1">
    <source>
        <dbReference type="EMBL" id="GAA0980524.1"/>
    </source>
</evidence>
<dbReference type="EMBL" id="BAAAIE010000021">
    <property type="protein sequence ID" value="GAA0980524.1"/>
    <property type="molecule type" value="Genomic_DNA"/>
</dbReference>
<dbReference type="Proteomes" id="UP001500033">
    <property type="component" value="Unassembled WGS sequence"/>
</dbReference>
<reference evidence="2" key="1">
    <citation type="journal article" date="2019" name="Int. J. Syst. Evol. Microbiol.">
        <title>The Global Catalogue of Microorganisms (GCM) 10K type strain sequencing project: providing services to taxonomists for standard genome sequencing and annotation.</title>
        <authorList>
            <consortium name="The Broad Institute Genomics Platform"/>
            <consortium name="The Broad Institute Genome Sequencing Center for Infectious Disease"/>
            <person name="Wu L."/>
            <person name="Ma J."/>
        </authorList>
    </citation>
    <scope>NUCLEOTIDE SEQUENCE [LARGE SCALE GENOMIC DNA]</scope>
    <source>
        <strain evidence="2">JCM 11445</strain>
    </source>
</reference>
<name>A0ABP4CV12_9ACTN</name>
<sequence>MRGPDTFMTLRVSRDGGKTFGPRVVYSAANNPLSPLMSDRWPMCRCSRCQVSAGVAEQQLQVALARISALRMLRGFA</sequence>